<dbReference type="EMBL" id="KE525354">
    <property type="protein sequence ID" value="KFB51842.1"/>
    <property type="molecule type" value="Genomic_DNA"/>
</dbReference>
<protein>
    <submittedName>
        <fullName evidence="1 2">HpcH/HpaI aldolase</fullName>
    </submittedName>
</protein>
<dbReference type="VEuPathDB" id="VectorBase:ASIC019999"/>
<accession>A0A084WNP8</accession>
<name>A0A084WNP8_ANOSI</name>
<proteinExistence type="predicted"/>
<dbReference type="EnsemblMetazoa" id="ASIC019999-RA">
    <property type="protein sequence ID" value="ASIC019999-PA"/>
    <property type="gene ID" value="ASIC019999"/>
</dbReference>
<gene>
    <name evidence="1" type="ORF">ZHAS_00019999</name>
</gene>
<sequence>MAHYCAHPALKSTPFLPGSVQLFRSGGDRFPVFHVTSFPSPSTLKDSSMEFICTICLARDANSLPQFDSMTNGIDCAMIGERNNPFKGNDSEGIFGTISSDHKYCV</sequence>
<dbReference type="Proteomes" id="UP000030765">
    <property type="component" value="Unassembled WGS sequence"/>
</dbReference>
<evidence type="ECO:0000313" key="1">
    <source>
        <dbReference type="EMBL" id="KFB51842.1"/>
    </source>
</evidence>
<organism evidence="1">
    <name type="scientific">Anopheles sinensis</name>
    <name type="common">Mosquito</name>
    <dbReference type="NCBI Taxonomy" id="74873"/>
    <lineage>
        <taxon>Eukaryota</taxon>
        <taxon>Metazoa</taxon>
        <taxon>Ecdysozoa</taxon>
        <taxon>Arthropoda</taxon>
        <taxon>Hexapoda</taxon>
        <taxon>Insecta</taxon>
        <taxon>Pterygota</taxon>
        <taxon>Neoptera</taxon>
        <taxon>Endopterygota</taxon>
        <taxon>Diptera</taxon>
        <taxon>Nematocera</taxon>
        <taxon>Culicoidea</taxon>
        <taxon>Culicidae</taxon>
        <taxon>Anophelinae</taxon>
        <taxon>Anopheles</taxon>
    </lineage>
</organism>
<evidence type="ECO:0000313" key="3">
    <source>
        <dbReference type="Proteomes" id="UP000030765"/>
    </source>
</evidence>
<dbReference type="AlphaFoldDB" id="A0A084WNP8"/>
<keyword evidence="3" id="KW-1185">Reference proteome</keyword>
<reference evidence="1 3" key="1">
    <citation type="journal article" date="2014" name="BMC Genomics">
        <title>Genome sequence of Anopheles sinensis provides insight into genetics basis of mosquito competence for malaria parasites.</title>
        <authorList>
            <person name="Zhou D."/>
            <person name="Zhang D."/>
            <person name="Ding G."/>
            <person name="Shi L."/>
            <person name="Hou Q."/>
            <person name="Ye Y."/>
            <person name="Xu Y."/>
            <person name="Zhou H."/>
            <person name="Xiong C."/>
            <person name="Li S."/>
            <person name="Yu J."/>
            <person name="Hong S."/>
            <person name="Yu X."/>
            <person name="Zou P."/>
            <person name="Chen C."/>
            <person name="Chang X."/>
            <person name="Wang W."/>
            <person name="Lv Y."/>
            <person name="Sun Y."/>
            <person name="Ma L."/>
            <person name="Shen B."/>
            <person name="Zhu C."/>
        </authorList>
    </citation>
    <scope>NUCLEOTIDE SEQUENCE [LARGE SCALE GENOMIC DNA]</scope>
</reference>
<dbReference type="EMBL" id="ATLV01024644">
    <property type="status" value="NOT_ANNOTATED_CDS"/>
    <property type="molecule type" value="Genomic_DNA"/>
</dbReference>
<evidence type="ECO:0000313" key="2">
    <source>
        <dbReference type="EnsemblMetazoa" id="ASIC019999-PA"/>
    </source>
</evidence>
<reference evidence="2" key="2">
    <citation type="submission" date="2020-05" db="UniProtKB">
        <authorList>
            <consortium name="EnsemblMetazoa"/>
        </authorList>
    </citation>
    <scope>IDENTIFICATION</scope>
</reference>